<evidence type="ECO:0000256" key="2">
    <source>
        <dbReference type="ARBA" id="ARBA00022448"/>
    </source>
</evidence>
<evidence type="ECO:0000313" key="10">
    <source>
        <dbReference type="Proteomes" id="UP000183413"/>
    </source>
</evidence>
<accession>A0A1I5HGI7</accession>
<protein>
    <submittedName>
        <fullName evidence="9">Peptide/nickel transport system permease protein</fullName>
    </submittedName>
</protein>
<evidence type="ECO:0000313" key="9">
    <source>
        <dbReference type="EMBL" id="SFO47353.1"/>
    </source>
</evidence>
<keyword evidence="3" id="KW-1003">Cell membrane</keyword>
<dbReference type="Gene3D" id="1.10.3720.10">
    <property type="entry name" value="MetI-like"/>
    <property type="match status" value="1"/>
</dbReference>
<keyword evidence="4 7" id="KW-0812">Transmembrane</keyword>
<dbReference type="RefSeq" id="WP_075021744.1">
    <property type="nucleotide sequence ID" value="NZ_CP083237.1"/>
</dbReference>
<feature type="transmembrane region" description="Helical" evidence="7">
    <location>
        <begin position="276"/>
        <end position="299"/>
    </location>
</feature>
<feature type="transmembrane region" description="Helical" evidence="7">
    <location>
        <begin position="227"/>
        <end position="256"/>
    </location>
</feature>
<dbReference type="PROSITE" id="PS50928">
    <property type="entry name" value="ABC_TM1"/>
    <property type="match status" value="1"/>
</dbReference>
<evidence type="ECO:0000256" key="5">
    <source>
        <dbReference type="ARBA" id="ARBA00022989"/>
    </source>
</evidence>
<dbReference type="CDD" id="cd06261">
    <property type="entry name" value="TM_PBP2"/>
    <property type="match status" value="1"/>
</dbReference>
<dbReference type="eggNOG" id="COG0601">
    <property type="taxonomic scope" value="Bacteria"/>
</dbReference>
<evidence type="ECO:0000259" key="8">
    <source>
        <dbReference type="PROSITE" id="PS50928"/>
    </source>
</evidence>
<dbReference type="PANTHER" id="PTHR43163:SF6">
    <property type="entry name" value="DIPEPTIDE TRANSPORT SYSTEM PERMEASE PROTEIN DPPB-RELATED"/>
    <property type="match status" value="1"/>
</dbReference>
<keyword evidence="2 7" id="KW-0813">Transport</keyword>
<keyword evidence="6 7" id="KW-0472">Membrane</keyword>
<dbReference type="SUPFAM" id="SSF161098">
    <property type="entry name" value="MetI-like"/>
    <property type="match status" value="1"/>
</dbReference>
<proteinExistence type="inferred from homology"/>
<dbReference type="STRING" id="1993.SAMN04489713_106211"/>
<dbReference type="GeneID" id="99648176"/>
<feature type="domain" description="ABC transmembrane type-1" evidence="8">
    <location>
        <begin position="95"/>
        <end position="292"/>
    </location>
</feature>
<dbReference type="EMBL" id="FOVH01000006">
    <property type="protein sequence ID" value="SFO47353.1"/>
    <property type="molecule type" value="Genomic_DNA"/>
</dbReference>
<evidence type="ECO:0000256" key="7">
    <source>
        <dbReference type="RuleBase" id="RU363032"/>
    </source>
</evidence>
<feature type="transmembrane region" description="Helical" evidence="7">
    <location>
        <begin position="128"/>
        <end position="153"/>
    </location>
</feature>
<dbReference type="Proteomes" id="UP000183413">
    <property type="component" value="Unassembled WGS sequence"/>
</dbReference>
<feature type="transmembrane region" description="Helical" evidence="7">
    <location>
        <begin position="12"/>
        <end position="30"/>
    </location>
</feature>
<gene>
    <name evidence="9" type="ORF">SAMN04489713_106211</name>
</gene>
<dbReference type="GO" id="GO:0071916">
    <property type="term" value="F:dipeptide transmembrane transporter activity"/>
    <property type="evidence" value="ECO:0007669"/>
    <property type="project" value="TreeGrafter"/>
</dbReference>
<sequence length="308" mass="32442">MGRFLLRRAGQALIVAWGAIALVFVVVRVVPGDPATLILGPDASPAQLASVRADFGLDDPLWRQYLAHMGEVLRGDFGDSWRLGGGAMGAVLDRFPATLSLAALALVITLAAGYPLGMLCARRPGGVLDWLVSTGSLIGQAVPSFWLGIVLILLFARQLNWLPSTAGGGPEAVVLPSVTLALPFVGWLARLVRNGALEESGKDYVRTARAKGTGEGAVMYVHVARNIALPVVTVLGLLMGNFIANAVIVEVVFSWPGIGSLMVDAITNRDYAVVEAAIVTITVSYIALNLLVDVLCVALDPRLTPENA</sequence>
<dbReference type="Pfam" id="PF19300">
    <property type="entry name" value="BPD_transp_1_N"/>
    <property type="match status" value="1"/>
</dbReference>
<name>A0A1I5HGI7_9ACTN</name>
<keyword evidence="5 7" id="KW-1133">Transmembrane helix</keyword>
<evidence type="ECO:0000256" key="1">
    <source>
        <dbReference type="ARBA" id="ARBA00004651"/>
    </source>
</evidence>
<dbReference type="PANTHER" id="PTHR43163">
    <property type="entry name" value="DIPEPTIDE TRANSPORT SYSTEM PERMEASE PROTEIN DPPB-RELATED"/>
    <property type="match status" value="1"/>
</dbReference>
<feature type="transmembrane region" description="Helical" evidence="7">
    <location>
        <begin position="95"/>
        <end position="116"/>
    </location>
</feature>
<comment type="subcellular location">
    <subcellularLocation>
        <location evidence="1 7">Cell membrane</location>
        <topology evidence="1 7">Multi-pass membrane protein</topology>
    </subcellularLocation>
</comment>
<dbReference type="InterPro" id="IPR000515">
    <property type="entry name" value="MetI-like"/>
</dbReference>
<reference evidence="9 10" key="1">
    <citation type="submission" date="2016-10" db="EMBL/GenBank/DDBJ databases">
        <authorList>
            <person name="de Groot N.N."/>
        </authorList>
    </citation>
    <scope>NUCLEOTIDE SEQUENCE [LARGE SCALE GENOMIC DNA]</scope>
    <source>
        <strain evidence="9 10">DSM 43067</strain>
    </source>
</reference>
<dbReference type="AlphaFoldDB" id="A0A1I5HGI7"/>
<evidence type="ECO:0000256" key="6">
    <source>
        <dbReference type="ARBA" id="ARBA00023136"/>
    </source>
</evidence>
<evidence type="ECO:0000256" key="3">
    <source>
        <dbReference type="ARBA" id="ARBA00022475"/>
    </source>
</evidence>
<dbReference type="InParanoid" id="A0A1I5HGI7"/>
<comment type="similarity">
    <text evidence="7">Belongs to the binding-protein-dependent transport system permease family.</text>
</comment>
<dbReference type="InterPro" id="IPR045621">
    <property type="entry name" value="BPD_transp_1_N"/>
</dbReference>
<evidence type="ECO:0000256" key="4">
    <source>
        <dbReference type="ARBA" id="ARBA00022692"/>
    </source>
</evidence>
<dbReference type="Pfam" id="PF00528">
    <property type="entry name" value="BPD_transp_1"/>
    <property type="match status" value="1"/>
</dbReference>
<dbReference type="InterPro" id="IPR035906">
    <property type="entry name" value="MetI-like_sf"/>
</dbReference>
<feature type="transmembrane region" description="Helical" evidence="7">
    <location>
        <begin position="173"/>
        <end position="192"/>
    </location>
</feature>
<keyword evidence="10" id="KW-1185">Reference proteome</keyword>
<organism evidence="9 10">
    <name type="scientific">Actinomadura madurae</name>
    <dbReference type="NCBI Taxonomy" id="1993"/>
    <lineage>
        <taxon>Bacteria</taxon>
        <taxon>Bacillati</taxon>
        <taxon>Actinomycetota</taxon>
        <taxon>Actinomycetes</taxon>
        <taxon>Streptosporangiales</taxon>
        <taxon>Thermomonosporaceae</taxon>
        <taxon>Actinomadura</taxon>
    </lineage>
</organism>
<dbReference type="GO" id="GO:0005886">
    <property type="term" value="C:plasma membrane"/>
    <property type="evidence" value="ECO:0007669"/>
    <property type="project" value="UniProtKB-SubCell"/>
</dbReference>